<evidence type="ECO:0000256" key="15">
    <source>
        <dbReference type="ARBA" id="ARBA00038456"/>
    </source>
</evidence>
<evidence type="ECO:0000256" key="10">
    <source>
        <dbReference type="ARBA" id="ARBA00023098"/>
    </source>
</evidence>
<keyword evidence="9" id="KW-0809">Transit peptide</keyword>
<comment type="similarity">
    <text evidence="15">Belongs to the THEM4/THEM5 thioesterase family.</text>
</comment>
<dbReference type="AlphaFoldDB" id="A0A7C6A9U0"/>
<comment type="catalytic activity">
    <reaction evidence="23">
        <text>tetradecanoyl-CoA + H2O = tetradecanoate + CoA + H(+)</text>
        <dbReference type="Rhea" id="RHEA:40119"/>
        <dbReference type="ChEBI" id="CHEBI:15377"/>
        <dbReference type="ChEBI" id="CHEBI:15378"/>
        <dbReference type="ChEBI" id="CHEBI:30807"/>
        <dbReference type="ChEBI" id="CHEBI:57287"/>
        <dbReference type="ChEBI" id="CHEBI:57385"/>
    </reaction>
    <physiologicalReaction direction="left-to-right" evidence="23">
        <dbReference type="Rhea" id="RHEA:40120"/>
    </physiologicalReaction>
</comment>
<keyword evidence="12" id="KW-0966">Cell projection</keyword>
<proteinExistence type="inferred from homology"/>
<evidence type="ECO:0000256" key="20">
    <source>
        <dbReference type="ARBA" id="ARBA00047734"/>
    </source>
</evidence>
<reference evidence="25" key="1">
    <citation type="journal article" date="2020" name="mSystems">
        <title>Genome- and Community-Level Interaction Insights into Carbon Utilization and Element Cycling Functions of Hydrothermarchaeota in Hydrothermal Sediment.</title>
        <authorList>
            <person name="Zhou Z."/>
            <person name="Liu Y."/>
            <person name="Xu W."/>
            <person name="Pan J."/>
            <person name="Luo Z.H."/>
            <person name="Li M."/>
        </authorList>
    </citation>
    <scope>NUCLEOTIDE SEQUENCE [LARGE SCALE GENOMIC DNA]</scope>
    <source>
        <strain evidence="25">SpSt-876</strain>
    </source>
</reference>
<comment type="catalytic activity">
    <reaction evidence="22">
        <text>dodecanoyl-CoA + H2O = dodecanoate + CoA + H(+)</text>
        <dbReference type="Rhea" id="RHEA:30135"/>
        <dbReference type="ChEBI" id="CHEBI:15377"/>
        <dbReference type="ChEBI" id="CHEBI:15378"/>
        <dbReference type="ChEBI" id="CHEBI:18262"/>
        <dbReference type="ChEBI" id="CHEBI:57287"/>
        <dbReference type="ChEBI" id="CHEBI:57375"/>
    </reaction>
    <physiologicalReaction direction="left-to-right" evidence="22">
        <dbReference type="Rhea" id="RHEA:30136"/>
    </physiologicalReaction>
</comment>
<evidence type="ECO:0000256" key="14">
    <source>
        <dbReference type="ARBA" id="ARBA00037002"/>
    </source>
</evidence>
<evidence type="ECO:0000256" key="3">
    <source>
        <dbReference type="ARBA" id="ARBA00004632"/>
    </source>
</evidence>
<dbReference type="SUPFAM" id="SSF54637">
    <property type="entry name" value="Thioesterase/thiol ester dehydrase-isomerase"/>
    <property type="match status" value="1"/>
</dbReference>
<comment type="catalytic activity">
    <reaction evidence="19">
        <text>octanoyl-CoA + H2O = octanoate + CoA + H(+)</text>
        <dbReference type="Rhea" id="RHEA:30143"/>
        <dbReference type="ChEBI" id="CHEBI:15377"/>
        <dbReference type="ChEBI" id="CHEBI:15378"/>
        <dbReference type="ChEBI" id="CHEBI:25646"/>
        <dbReference type="ChEBI" id="CHEBI:57287"/>
        <dbReference type="ChEBI" id="CHEBI:57386"/>
    </reaction>
    <physiologicalReaction direction="left-to-right" evidence="19">
        <dbReference type="Rhea" id="RHEA:30144"/>
    </physiologicalReaction>
</comment>
<dbReference type="GO" id="GO:0006631">
    <property type="term" value="P:fatty acid metabolic process"/>
    <property type="evidence" value="ECO:0007669"/>
    <property type="project" value="UniProtKB-KW"/>
</dbReference>
<evidence type="ECO:0000256" key="4">
    <source>
        <dbReference type="ARBA" id="ARBA00022475"/>
    </source>
</evidence>
<dbReference type="InterPro" id="IPR029069">
    <property type="entry name" value="HotDog_dom_sf"/>
</dbReference>
<comment type="subcellular location">
    <subcellularLocation>
        <location evidence="3">Cell projection</location>
        <location evidence="3">Ruffle membrane</location>
    </subcellularLocation>
    <subcellularLocation>
        <location evidence="2">Cytoplasm</location>
    </subcellularLocation>
    <subcellularLocation>
        <location evidence="1">Membrane</location>
        <topology evidence="1">Peripheral membrane protein</topology>
    </subcellularLocation>
</comment>
<feature type="domain" description="Thioesterase" evidence="24">
    <location>
        <begin position="71"/>
        <end position="141"/>
    </location>
</feature>
<evidence type="ECO:0000256" key="12">
    <source>
        <dbReference type="ARBA" id="ARBA00023273"/>
    </source>
</evidence>
<dbReference type="Pfam" id="PF03061">
    <property type="entry name" value="4HBT"/>
    <property type="match status" value="1"/>
</dbReference>
<comment type="catalytic activity">
    <reaction evidence="14">
        <text>(9Z)-octadecenoyl-CoA + H2O = (9Z)-octadecenoate + CoA + H(+)</text>
        <dbReference type="Rhea" id="RHEA:40139"/>
        <dbReference type="ChEBI" id="CHEBI:15377"/>
        <dbReference type="ChEBI" id="CHEBI:15378"/>
        <dbReference type="ChEBI" id="CHEBI:30823"/>
        <dbReference type="ChEBI" id="CHEBI:57287"/>
        <dbReference type="ChEBI" id="CHEBI:57387"/>
    </reaction>
    <physiologicalReaction direction="left-to-right" evidence="14">
        <dbReference type="Rhea" id="RHEA:40140"/>
    </physiologicalReaction>
</comment>
<evidence type="ECO:0000256" key="22">
    <source>
        <dbReference type="ARBA" id="ARBA00048074"/>
    </source>
</evidence>
<keyword evidence="7" id="KW-0378">Hydrolase</keyword>
<keyword evidence="4" id="KW-1003">Cell membrane</keyword>
<evidence type="ECO:0000313" key="25">
    <source>
        <dbReference type="EMBL" id="HHS52652.1"/>
    </source>
</evidence>
<dbReference type="InterPro" id="IPR052365">
    <property type="entry name" value="THEM4/THEM5_acyl-CoA_thioest"/>
</dbReference>
<evidence type="ECO:0000256" key="16">
    <source>
        <dbReference type="ARBA" id="ARBA00038848"/>
    </source>
</evidence>
<keyword evidence="10" id="KW-0443">Lipid metabolism</keyword>
<dbReference type="GO" id="GO:0016020">
    <property type="term" value="C:membrane"/>
    <property type="evidence" value="ECO:0007669"/>
    <property type="project" value="UniProtKB-SubCell"/>
</dbReference>
<evidence type="ECO:0000256" key="5">
    <source>
        <dbReference type="ARBA" id="ARBA00022490"/>
    </source>
</evidence>
<dbReference type="GO" id="GO:0016787">
    <property type="term" value="F:hydrolase activity"/>
    <property type="evidence" value="ECO:0007669"/>
    <property type="project" value="UniProtKB-KW"/>
</dbReference>
<protein>
    <recommendedName>
        <fullName evidence="17">Acyl-coenzyme A thioesterase THEM4</fullName>
        <ecNumber evidence="16">3.1.2.2</ecNumber>
    </recommendedName>
    <alternativeName>
        <fullName evidence="18">Thioesterase superfamily member 4</fullName>
    </alternativeName>
</protein>
<dbReference type="EC" id="3.1.2.2" evidence="16"/>
<evidence type="ECO:0000256" key="13">
    <source>
        <dbReference type="ARBA" id="ARBA00035852"/>
    </source>
</evidence>
<keyword evidence="11" id="KW-0472">Membrane</keyword>
<dbReference type="PANTHER" id="PTHR12418:SF19">
    <property type="entry name" value="ACYL-COENZYME A THIOESTERASE THEM4"/>
    <property type="match status" value="1"/>
</dbReference>
<accession>A0A7C6A9U0</accession>
<dbReference type="Gene3D" id="3.10.129.10">
    <property type="entry name" value="Hotdog Thioesterase"/>
    <property type="match status" value="1"/>
</dbReference>
<evidence type="ECO:0000256" key="19">
    <source>
        <dbReference type="ARBA" id="ARBA00047588"/>
    </source>
</evidence>
<evidence type="ECO:0000256" key="6">
    <source>
        <dbReference type="ARBA" id="ARBA00022703"/>
    </source>
</evidence>
<gene>
    <name evidence="25" type="ORF">ENW73_07300</name>
</gene>
<keyword evidence="5" id="KW-0963">Cytoplasm</keyword>
<sequence>MGQNITKKYPIKSLNSQKQKKKNSRLLKSSSYCFACGENNPFGLKLKILGDENGVWTTFKVTQYYEGFKDITHGGIIATILDEMIAWACRKRNLDVLTAELVVGYKKKLAIGETIQATGKVVKEHNRLIIGESLIKDSKGQIIATGYAKMLLV</sequence>
<name>A0A7C6A9U0_UNCW3</name>
<dbReference type="GO" id="GO:0005737">
    <property type="term" value="C:cytoplasm"/>
    <property type="evidence" value="ECO:0007669"/>
    <property type="project" value="UniProtKB-SubCell"/>
</dbReference>
<evidence type="ECO:0000256" key="8">
    <source>
        <dbReference type="ARBA" id="ARBA00022832"/>
    </source>
</evidence>
<evidence type="ECO:0000256" key="17">
    <source>
        <dbReference type="ARBA" id="ARBA00040123"/>
    </source>
</evidence>
<evidence type="ECO:0000256" key="7">
    <source>
        <dbReference type="ARBA" id="ARBA00022801"/>
    </source>
</evidence>
<evidence type="ECO:0000256" key="21">
    <source>
        <dbReference type="ARBA" id="ARBA00047969"/>
    </source>
</evidence>
<comment type="catalytic activity">
    <reaction evidence="13">
        <text>(5Z,8Z,11Z,14Z)-eicosatetraenoyl-CoA + H2O = (5Z,8Z,11Z,14Z)-eicosatetraenoate + CoA + H(+)</text>
        <dbReference type="Rhea" id="RHEA:40151"/>
        <dbReference type="ChEBI" id="CHEBI:15377"/>
        <dbReference type="ChEBI" id="CHEBI:15378"/>
        <dbReference type="ChEBI" id="CHEBI:32395"/>
        <dbReference type="ChEBI" id="CHEBI:57287"/>
        <dbReference type="ChEBI" id="CHEBI:57368"/>
    </reaction>
    <physiologicalReaction direction="left-to-right" evidence="13">
        <dbReference type="Rhea" id="RHEA:40152"/>
    </physiologicalReaction>
</comment>
<dbReference type="PANTHER" id="PTHR12418">
    <property type="entry name" value="ACYL-COENZYME A THIOESTERASE THEM4"/>
    <property type="match status" value="1"/>
</dbReference>
<keyword evidence="6" id="KW-0053">Apoptosis</keyword>
<dbReference type="CDD" id="cd03443">
    <property type="entry name" value="PaaI_thioesterase"/>
    <property type="match status" value="1"/>
</dbReference>
<evidence type="ECO:0000256" key="9">
    <source>
        <dbReference type="ARBA" id="ARBA00022946"/>
    </source>
</evidence>
<comment type="catalytic activity">
    <reaction evidence="20">
        <text>hexadecanoyl-CoA + H2O = hexadecanoate + CoA + H(+)</text>
        <dbReference type="Rhea" id="RHEA:16645"/>
        <dbReference type="ChEBI" id="CHEBI:7896"/>
        <dbReference type="ChEBI" id="CHEBI:15377"/>
        <dbReference type="ChEBI" id="CHEBI:15378"/>
        <dbReference type="ChEBI" id="CHEBI:57287"/>
        <dbReference type="ChEBI" id="CHEBI:57379"/>
        <dbReference type="EC" id="3.1.2.2"/>
    </reaction>
    <physiologicalReaction direction="left-to-right" evidence="20">
        <dbReference type="Rhea" id="RHEA:16646"/>
    </physiologicalReaction>
</comment>
<evidence type="ECO:0000256" key="1">
    <source>
        <dbReference type="ARBA" id="ARBA00004170"/>
    </source>
</evidence>
<comment type="catalytic activity">
    <reaction evidence="21">
        <text>decanoyl-CoA + H2O = decanoate + CoA + H(+)</text>
        <dbReference type="Rhea" id="RHEA:40059"/>
        <dbReference type="ChEBI" id="CHEBI:15377"/>
        <dbReference type="ChEBI" id="CHEBI:15378"/>
        <dbReference type="ChEBI" id="CHEBI:27689"/>
        <dbReference type="ChEBI" id="CHEBI:57287"/>
        <dbReference type="ChEBI" id="CHEBI:61430"/>
    </reaction>
    <physiologicalReaction direction="left-to-right" evidence="21">
        <dbReference type="Rhea" id="RHEA:40060"/>
    </physiologicalReaction>
</comment>
<evidence type="ECO:0000256" key="2">
    <source>
        <dbReference type="ARBA" id="ARBA00004496"/>
    </source>
</evidence>
<keyword evidence="8" id="KW-0276">Fatty acid metabolism</keyword>
<evidence type="ECO:0000256" key="18">
    <source>
        <dbReference type="ARBA" id="ARBA00043210"/>
    </source>
</evidence>
<comment type="caution">
    <text evidence="25">The sequence shown here is derived from an EMBL/GenBank/DDBJ whole genome shotgun (WGS) entry which is preliminary data.</text>
</comment>
<dbReference type="EMBL" id="DTLI01000173">
    <property type="protein sequence ID" value="HHS52652.1"/>
    <property type="molecule type" value="Genomic_DNA"/>
</dbReference>
<evidence type="ECO:0000256" key="11">
    <source>
        <dbReference type="ARBA" id="ARBA00023136"/>
    </source>
</evidence>
<evidence type="ECO:0000259" key="24">
    <source>
        <dbReference type="Pfam" id="PF03061"/>
    </source>
</evidence>
<evidence type="ECO:0000256" key="23">
    <source>
        <dbReference type="ARBA" id="ARBA00048180"/>
    </source>
</evidence>
<dbReference type="InterPro" id="IPR006683">
    <property type="entry name" value="Thioestr_dom"/>
</dbReference>
<organism evidence="25">
    <name type="scientific">candidate division WOR-3 bacterium</name>
    <dbReference type="NCBI Taxonomy" id="2052148"/>
    <lineage>
        <taxon>Bacteria</taxon>
        <taxon>Bacteria division WOR-3</taxon>
    </lineage>
</organism>